<dbReference type="InterPro" id="IPR003043">
    <property type="entry name" value="Uropor_MeTrfase_CS"/>
</dbReference>
<dbReference type="PANTHER" id="PTHR43467:SF2">
    <property type="entry name" value="COBALT-PRECORRIN-2 C(20)-METHYLTRANSFERASE"/>
    <property type="match status" value="1"/>
</dbReference>
<dbReference type="GeneID" id="41717938"/>
<evidence type="ECO:0000256" key="5">
    <source>
        <dbReference type="ARBA" id="ARBA00022679"/>
    </source>
</evidence>
<sequence>MRLSVVGLGPGDPELLTLKAIKRMDESKVIFVPYSSGTGRSLAMEVIKDHAKGRIVQLGFPMGDHIDDEDLKRIGEKMCLEAEDPSSFVTLGDPVLYSTYFRVKDFLPCFDQIELIPGVSSVTACACKAFLNLGSEKEAIAIIPSLRRDLLELAKGKFETIIVLKGSKGLEEASEILNGYQLIYARRCFMDGELISKWSGKSDHDYFSMLIARR</sequence>
<keyword evidence="5" id="KW-0808">Transferase</keyword>
<dbReference type="RefSeq" id="WP_149564848.1">
    <property type="nucleotide sequence ID" value="NZ_AP018930.1"/>
</dbReference>
<dbReference type="GO" id="GO:0032259">
    <property type="term" value="P:methylation"/>
    <property type="evidence" value="ECO:0007669"/>
    <property type="project" value="UniProtKB-KW"/>
</dbReference>
<evidence type="ECO:0000256" key="6">
    <source>
        <dbReference type="ARBA" id="ARBA00022691"/>
    </source>
</evidence>
<gene>
    <name evidence="9" type="ORF">IC007_1601</name>
</gene>
<evidence type="ECO:0000313" key="10">
    <source>
        <dbReference type="Proteomes" id="UP000325030"/>
    </source>
</evidence>
<dbReference type="InterPro" id="IPR000878">
    <property type="entry name" value="4pyrrol_Mease"/>
</dbReference>
<evidence type="ECO:0000256" key="7">
    <source>
        <dbReference type="PIRNR" id="PIRNR036427"/>
    </source>
</evidence>
<dbReference type="Gene3D" id="3.30.950.10">
    <property type="entry name" value="Methyltransferase, Cobalt-precorrin-4 Transmethylase, Domain 2"/>
    <property type="match status" value="1"/>
</dbReference>
<dbReference type="PROSITE" id="PS00839">
    <property type="entry name" value="SUMT_1"/>
    <property type="match status" value="1"/>
</dbReference>
<keyword evidence="6" id="KW-0949">S-adenosyl-L-methionine</keyword>
<dbReference type="GO" id="GO:0030788">
    <property type="term" value="F:precorrin-2 C20-methyltransferase activity"/>
    <property type="evidence" value="ECO:0007669"/>
    <property type="project" value="InterPro"/>
</dbReference>
<dbReference type="InterPro" id="IPR014776">
    <property type="entry name" value="4pyrrole_Mease_sub2"/>
</dbReference>
<organism evidence="9 10">
    <name type="scientific">Sulfuracidifex tepidarius</name>
    <dbReference type="NCBI Taxonomy" id="1294262"/>
    <lineage>
        <taxon>Archaea</taxon>
        <taxon>Thermoproteota</taxon>
        <taxon>Thermoprotei</taxon>
        <taxon>Sulfolobales</taxon>
        <taxon>Sulfolobaceae</taxon>
        <taxon>Sulfuracidifex</taxon>
    </lineage>
</organism>
<dbReference type="UniPathway" id="UPA00148"/>
<dbReference type="NCBIfam" id="TIGR01467">
    <property type="entry name" value="cobI_cbiL"/>
    <property type="match status" value="1"/>
</dbReference>
<dbReference type="InterPro" id="IPR014777">
    <property type="entry name" value="4pyrrole_Mease_sub1"/>
</dbReference>
<dbReference type="InterPro" id="IPR035996">
    <property type="entry name" value="4pyrrol_Methylase_sf"/>
</dbReference>
<dbReference type="EMBL" id="AP018930">
    <property type="protein sequence ID" value="BBG27071.1"/>
    <property type="molecule type" value="Genomic_DNA"/>
</dbReference>
<feature type="domain" description="Tetrapyrrole methylase" evidence="8">
    <location>
        <begin position="3"/>
        <end position="179"/>
    </location>
</feature>
<dbReference type="Gene3D" id="3.40.1010.10">
    <property type="entry name" value="Cobalt-precorrin-4 Transmethylase, Domain 1"/>
    <property type="match status" value="1"/>
</dbReference>
<accession>A0A510E3I1</accession>
<dbReference type="InterPro" id="IPR012382">
    <property type="entry name" value="CobI/CbiL"/>
</dbReference>
<evidence type="ECO:0000256" key="4">
    <source>
        <dbReference type="ARBA" id="ARBA00022603"/>
    </source>
</evidence>
<reference evidence="10" key="1">
    <citation type="submission" date="2018-09" db="EMBL/GenBank/DDBJ databases">
        <title>Complete Genome Sequencing of Sulfolobus sp. JCM 16834.</title>
        <authorList>
            <person name="Kato S."/>
            <person name="Itoh T."/>
            <person name="Ohkuma M."/>
        </authorList>
    </citation>
    <scope>NUCLEOTIDE SEQUENCE [LARGE SCALE GENOMIC DNA]</scope>
    <source>
        <strain evidence="10">IC-007</strain>
    </source>
</reference>
<keyword evidence="4" id="KW-0489">Methyltransferase</keyword>
<comment type="similarity">
    <text evidence="2 7">Belongs to the precorrin methyltransferase family.</text>
</comment>
<protein>
    <submittedName>
        <fullName evidence="9">Siroheme synthase</fullName>
    </submittedName>
</protein>
<dbReference type="PANTHER" id="PTHR43467">
    <property type="entry name" value="COBALT-PRECORRIN-2 C(20)-METHYLTRANSFERASE"/>
    <property type="match status" value="1"/>
</dbReference>
<dbReference type="PIRSF" id="PIRSF036427">
    <property type="entry name" value="Precrrn-2_mtase"/>
    <property type="match status" value="1"/>
</dbReference>
<keyword evidence="3" id="KW-0169">Cobalamin biosynthesis</keyword>
<dbReference type="Pfam" id="PF00590">
    <property type="entry name" value="TP_methylase"/>
    <property type="match status" value="1"/>
</dbReference>
<evidence type="ECO:0000256" key="2">
    <source>
        <dbReference type="ARBA" id="ARBA00005879"/>
    </source>
</evidence>
<dbReference type="GO" id="GO:0009236">
    <property type="term" value="P:cobalamin biosynthetic process"/>
    <property type="evidence" value="ECO:0007669"/>
    <property type="project" value="UniProtKB-UniRule"/>
</dbReference>
<dbReference type="InterPro" id="IPR006364">
    <property type="entry name" value="CobI/CbiL/CobIJ_dom"/>
</dbReference>
<name>A0A510E3I1_9CREN</name>
<dbReference type="AlphaFoldDB" id="A0A510E3I1"/>
<evidence type="ECO:0000259" key="8">
    <source>
        <dbReference type="Pfam" id="PF00590"/>
    </source>
</evidence>
<comment type="pathway">
    <text evidence="1">Cofactor biosynthesis; adenosylcobalamin biosynthesis.</text>
</comment>
<dbReference type="SUPFAM" id="SSF53790">
    <property type="entry name" value="Tetrapyrrole methylase"/>
    <property type="match status" value="1"/>
</dbReference>
<evidence type="ECO:0000256" key="1">
    <source>
        <dbReference type="ARBA" id="ARBA00004953"/>
    </source>
</evidence>
<proteinExistence type="inferred from homology"/>
<dbReference type="CDD" id="cd11645">
    <property type="entry name" value="Precorrin_2_C20_MT"/>
    <property type="match status" value="1"/>
</dbReference>
<dbReference type="Proteomes" id="UP000325030">
    <property type="component" value="Chromosome"/>
</dbReference>
<evidence type="ECO:0000313" key="9">
    <source>
        <dbReference type="EMBL" id="BBG27071.1"/>
    </source>
</evidence>
<evidence type="ECO:0000256" key="3">
    <source>
        <dbReference type="ARBA" id="ARBA00022573"/>
    </source>
</evidence>
<dbReference type="NCBIfam" id="NF004062">
    <property type="entry name" value="PRK05576.1-5"/>
    <property type="match status" value="1"/>
</dbReference>